<feature type="active site" description="Acyl-ester intermediate" evidence="7">
    <location>
        <position position="62"/>
    </location>
</feature>
<evidence type="ECO:0000256" key="5">
    <source>
        <dbReference type="ARBA" id="ARBA00022984"/>
    </source>
</evidence>
<evidence type="ECO:0000256" key="9">
    <source>
        <dbReference type="RuleBase" id="RU004016"/>
    </source>
</evidence>
<reference evidence="11 12" key="1">
    <citation type="submission" date="2019-11" db="EMBL/GenBank/DDBJ databases">
        <title>Genome sequences of 17 halophilic strains isolated from different environments.</title>
        <authorList>
            <person name="Furrow R.E."/>
        </authorList>
    </citation>
    <scope>NUCLEOTIDE SEQUENCE [LARGE SCALE GENOMIC DNA]</scope>
    <source>
        <strain evidence="11 12">22505_10_Sand</strain>
    </source>
</reference>
<evidence type="ECO:0000256" key="3">
    <source>
        <dbReference type="ARBA" id="ARBA00022801"/>
    </source>
</evidence>
<dbReference type="PRINTS" id="PR00725">
    <property type="entry name" value="DADACBPTASE1"/>
</dbReference>
<dbReference type="GO" id="GO:0006508">
    <property type="term" value="P:proteolysis"/>
    <property type="evidence" value="ECO:0007669"/>
    <property type="project" value="InterPro"/>
</dbReference>
<accession>A0A845E5V0</accession>
<feature type="active site" description="Proton acceptor" evidence="7">
    <location>
        <position position="65"/>
    </location>
</feature>
<dbReference type="EMBL" id="WMEZ01000003">
    <property type="protein sequence ID" value="MYL50073.1"/>
    <property type="molecule type" value="Genomic_DNA"/>
</dbReference>
<evidence type="ECO:0000259" key="10">
    <source>
        <dbReference type="Pfam" id="PF00768"/>
    </source>
</evidence>
<evidence type="ECO:0000313" key="11">
    <source>
        <dbReference type="EMBL" id="MYL50073.1"/>
    </source>
</evidence>
<dbReference type="SUPFAM" id="SSF56601">
    <property type="entry name" value="beta-lactamase/transpeptidase-like"/>
    <property type="match status" value="1"/>
</dbReference>
<feature type="active site" evidence="7">
    <location>
        <position position="117"/>
    </location>
</feature>
<name>A0A845E5V0_9BACI</name>
<dbReference type="Pfam" id="PF00768">
    <property type="entry name" value="Peptidase_S11"/>
    <property type="match status" value="1"/>
</dbReference>
<evidence type="ECO:0000256" key="6">
    <source>
        <dbReference type="ARBA" id="ARBA00023316"/>
    </source>
</evidence>
<keyword evidence="4" id="KW-0133">Cell shape</keyword>
<feature type="binding site" evidence="8">
    <location>
        <position position="225"/>
    </location>
    <ligand>
        <name>substrate</name>
    </ligand>
</feature>
<keyword evidence="11" id="KW-0121">Carboxypeptidase</keyword>
<dbReference type="GO" id="GO:0009252">
    <property type="term" value="P:peptidoglycan biosynthetic process"/>
    <property type="evidence" value="ECO:0007669"/>
    <property type="project" value="UniProtKB-KW"/>
</dbReference>
<protein>
    <submittedName>
        <fullName evidence="11">D-alanyl-D-alanine carboxypeptidase</fullName>
    </submittedName>
</protein>
<proteinExistence type="inferred from homology"/>
<dbReference type="PANTHER" id="PTHR21581">
    <property type="entry name" value="D-ALANYL-D-ALANINE CARBOXYPEPTIDASE"/>
    <property type="match status" value="1"/>
</dbReference>
<evidence type="ECO:0000256" key="7">
    <source>
        <dbReference type="PIRSR" id="PIRSR618044-1"/>
    </source>
</evidence>
<dbReference type="InterPro" id="IPR012338">
    <property type="entry name" value="Beta-lactam/transpept-like"/>
</dbReference>
<dbReference type="Proteomes" id="UP000447393">
    <property type="component" value="Unassembled WGS sequence"/>
</dbReference>
<comment type="caution">
    <text evidence="11">The sequence shown here is derived from an EMBL/GenBank/DDBJ whole genome shotgun (WGS) entry which is preliminary data.</text>
</comment>
<dbReference type="InterPro" id="IPR001967">
    <property type="entry name" value="Peptidase_S11_N"/>
</dbReference>
<dbReference type="GO" id="GO:0008360">
    <property type="term" value="P:regulation of cell shape"/>
    <property type="evidence" value="ECO:0007669"/>
    <property type="project" value="UniProtKB-KW"/>
</dbReference>
<keyword evidence="6" id="KW-0961">Cell wall biogenesis/degradation</keyword>
<dbReference type="AlphaFoldDB" id="A0A845E5V0"/>
<keyword evidence="2" id="KW-0732">Signal</keyword>
<dbReference type="PANTHER" id="PTHR21581:SF33">
    <property type="entry name" value="D-ALANYL-D-ALANINE CARBOXYPEPTIDASE DACB"/>
    <property type="match status" value="1"/>
</dbReference>
<evidence type="ECO:0000256" key="1">
    <source>
        <dbReference type="ARBA" id="ARBA00007164"/>
    </source>
</evidence>
<feature type="domain" description="Peptidase S11 D-alanyl-D-alanine carboxypeptidase A N-terminal" evidence="10">
    <location>
        <begin position="28"/>
        <end position="255"/>
    </location>
</feature>
<dbReference type="Gene3D" id="3.40.710.10">
    <property type="entry name" value="DD-peptidase/beta-lactamase superfamily"/>
    <property type="match status" value="1"/>
</dbReference>
<dbReference type="GO" id="GO:0009002">
    <property type="term" value="F:serine-type D-Ala-D-Ala carboxypeptidase activity"/>
    <property type="evidence" value="ECO:0007669"/>
    <property type="project" value="InterPro"/>
</dbReference>
<dbReference type="GO" id="GO:0071555">
    <property type="term" value="P:cell wall organization"/>
    <property type="evidence" value="ECO:0007669"/>
    <property type="project" value="UniProtKB-KW"/>
</dbReference>
<organism evidence="11 12">
    <name type="scientific">Halobacillus litoralis</name>
    <dbReference type="NCBI Taxonomy" id="45668"/>
    <lineage>
        <taxon>Bacteria</taxon>
        <taxon>Bacillati</taxon>
        <taxon>Bacillota</taxon>
        <taxon>Bacilli</taxon>
        <taxon>Bacillales</taxon>
        <taxon>Bacillaceae</taxon>
        <taxon>Halobacillus</taxon>
    </lineage>
</organism>
<sequence>MKKLIVIIVVFYTTFYINSNIAMAISEPDAPSINSETAIVLEANTGEVLYKKNAETSMYPASLTKIATAIYAIEKGNLNDTVTVSEKAYETGGSSVFLEEGDQATLKELVQGLLLNSGNDAGVAIAEHLSGSVDQFSEDLNAYLEEKAGVEQTNFKNPHGLFESEHRTTAKDLAKITQYAQKNQTFNEIYGLEVLDWDGEKWDATLYTHHRLMREDPYEGVTGGKTGYVPQSGFTLATSASRENMDLIVITMKSRTKDLSYEDTKTLLDYGFEHYQTSVIKPEEEFPDVKEDYQLPGEISYTHLKGEPVKTEMDESGVLSVTDSDGEEIHTAQMEKVKKKTTPPVKEQEVEKKPEWQEYWTLFIFPRHFWVTEIYEELHGS</sequence>
<dbReference type="RefSeq" id="WP_160915153.1">
    <property type="nucleotide sequence ID" value="NZ_WMEZ01000003.1"/>
</dbReference>
<keyword evidence="11" id="KW-0645">Protease</keyword>
<keyword evidence="5" id="KW-0573">Peptidoglycan synthesis</keyword>
<keyword evidence="3" id="KW-0378">Hydrolase</keyword>
<dbReference type="InterPro" id="IPR018044">
    <property type="entry name" value="Peptidase_S11"/>
</dbReference>
<evidence type="ECO:0000313" key="12">
    <source>
        <dbReference type="Proteomes" id="UP000447393"/>
    </source>
</evidence>
<gene>
    <name evidence="11" type="ORF">GLV98_11295</name>
</gene>
<evidence type="ECO:0000256" key="4">
    <source>
        <dbReference type="ARBA" id="ARBA00022960"/>
    </source>
</evidence>
<dbReference type="OrthoDB" id="9791132at2"/>
<evidence type="ECO:0000256" key="2">
    <source>
        <dbReference type="ARBA" id="ARBA00022729"/>
    </source>
</evidence>
<evidence type="ECO:0000256" key="8">
    <source>
        <dbReference type="PIRSR" id="PIRSR618044-2"/>
    </source>
</evidence>
<comment type="similarity">
    <text evidence="1 9">Belongs to the peptidase S11 family.</text>
</comment>